<reference evidence="3 4" key="1">
    <citation type="submission" date="2018-06" db="EMBL/GenBank/DDBJ databases">
        <authorList>
            <consortium name="Pathogen Informatics"/>
            <person name="Doyle S."/>
        </authorList>
    </citation>
    <scope>NUCLEOTIDE SEQUENCE [LARGE SCALE GENOMIC DNA]</scope>
    <source>
        <strain evidence="1 3">NCTC9140</strain>
        <strain evidence="2 4">NCTC9637</strain>
    </source>
</reference>
<proteinExistence type="predicted"/>
<evidence type="ECO:0000313" key="2">
    <source>
        <dbReference type="EMBL" id="STT49440.1"/>
    </source>
</evidence>
<sequence length="49" mass="5122">MPPSGTTTGTEPDRPAALRLPGLETATAFRECFSDFEAVSTGSFSNNGE</sequence>
<evidence type="ECO:0000313" key="1">
    <source>
        <dbReference type="EMBL" id="STS81658.1"/>
    </source>
</evidence>
<dbReference type="RefSeq" id="WP_023302078.1">
    <property type="nucleotide sequence ID" value="NZ_JASOLR010000310.1"/>
</dbReference>
<dbReference type="EMBL" id="UGKQ01000007">
    <property type="protein sequence ID" value="STS81658.1"/>
    <property type="molecule type" value="Genomic_DNA"/>
</dbReference>
<dbReference type="AlphaFoldDB" id="A0A332SBH8"/>
<dbReference type="Proteomes" id="UP000255099">
    <property type="component" value="Unassembled WGS sequence"/>
</dbReference>
<dbReference type="EMBL" id="UGLB01000003">
    <property type="protein sequence ID" value="STT49440.1"/>
    <property type="molecule type" value="Genomic_DNA"/>
</dbReference>
<name>A0A332SBH8_KLEPN</name>
<evidence type="ECO:0000313" key="3">
    <source>
        <dbReference type="Proteomes" id="UP000254938"/>
    </source>
</evidence>
<organism evidence="2 4">
    <name type="scientific">Klebsiella pneumoniae</name>
    <dbReference type="NCBI Taxonomy" id="573"/>
    <lineage>
        <taxon>Bacteria</taxon>
        <taxon>Pseudomonadati</taxon>
        <taxon>Pseudomonadota</taxon>
        <taxon>Gammaproteobacteria</taxon>
        <taxon>Enterobacterales</taxon>
        <taxon>Enterobacteriaceae</taxon>
        <taxon>Klebsiella/Raoultella group</taxon>
        <taxon>Klebsiella</taxon>
        <taxon>Klebsiella pneumoniae complex</taxon>
    </lineage>
</organism>
<gene>
    <name evidence="1" type="ORF">NCTC9140_03398</name>
    <name evidence="2" type="ORF">NCTC9637_04399</name>
</gene>
<protein>
    <submittedName>
        <fullName evidence="2">Uncharacterized protein</fullName>
    </submittedName>
</protein>
<dbReference type="Proteomes" id="UP000254938">
    <property type="component" value="Unassembled WGS sequence"/>
</dbReference>
<evidence type="ECO:0000313" key="4">
    <source>
        <dbReference type="Proteomes" id="UP000255099"/>
    </source>
</evidence>
<accession>A0A332SBH8</accession>